<proteinExistence type="inferred from homology"/>
<protein>
    <submittedName>
        <fullName evidence="4">Outer membrane chaperone Skp (OmpH)</fullName>
    </submittedName>
    <submittedName>
        <fullName evidence="3">Outer membrane protein OmpH</fullName>
    </submittedName>
</protein>
<reference evidence="3" key="1">
    <citation type="submission" date="2013-08" db="EMBL/GenBank/DDBJ databases">
        <authorList>
            <person name="Mendez C."/>
            <person name="Richter M."/>
            <person name="Ferrer M."/>
            <person name="Sanchez J."/>
        </authorList>
    </citation>
    <scope>NUCLEOTIDE SEQUENCE</scope>
</reference>
<keyword evidence="2" id="KW-0732">Signal</keyword>
<name>T0ZDB3_9ZZZZ</name>
<dbReference type="GO" id="GO:0005829">
    <property type="term" value="C:cytosol"/>
    <property type="evidence" value="ECO:0007669"/>
    <property type="project" value="TreeGrafter"/>
</dbReference>
<dbReference type="EMBL" id="AUZZ01005132">
    <property type="protein sequence ID" value="EQD50813.1"/>
    <property type="molecule type" value="Genomic_DNA"/>
</dbReference>
<reference evidence="3" key="2">
    <citation type="journal article" date="2014" name="ISME J.">
        <title>Microbial stratification in low pH oxic and suboxic macroscopic growths along an acid mine drainage.</title>
        <authorList>
            <person name="Mendez-Garcia C."/>
            <person name="Mesa V."/>
            <person name="Sprenger R.R."/>
            <person name="Richter M."/>
            <person name="Diez M.S."/>
            <person name="Solano J."/>
            <person name="Bargiela R."/>
            <person name="Golyshina O.V."/>
            <person name="Manteca A."/>
            <person name="Ramos J.L."/>
            <person name="Gallego J.R."/>
            <person name="Llorente I."/>
            <person name="Martins Dos Santos V.A."/>
            <person name="Jensen O.N."/>
            <person name="Pelaez A.I."/>
            <person name="Sanchez J."/>
            <person name="Ferrer M."/>
        </authorList>
    </citation>
    <scope>NUCLEOTIDE SEQUENCE</scope>
</reference>
<comment type="caution">
    <text evidence="3">The sequence shown here is derived from an EMBL/GenBank/DDBJ whole genome shotgun (WGS) entry which is preliminary data.</text>
</comment>
<comment type="similarity">
    <text evidence="1">Belongs to the Skp family.</text>
</comment>
<dbReference type="PANTHER" id="PTHR35089">
    <property type="entry name" value="CHAPERONE PROTEIN SKP"/>
    <property type="match status" value="1"/>
</dbReference>
<evidence type="ECO:0000313" key="4">
    <source>
        <dbReference type="EMBL" id="EQD50813.1"/>
    </source>
</evidence>
<dbReference type="Pfam" id="PF03938">
    <property type="entry name" value="OmpH"/>
    <property type="match status" value="1"/>
</dbReference>
<dbReference type="SUPFAM" id="SSF111384">
    <property type="entry name" value="OmpH-like"/>
    <property type="match status" value="1"/>
</dbReference>
<dbReference type="AlphaFoldDB" id="T0ZDB3"/>
<dbReference type="EMBL" id="AUZY01001003">
    <property type="protein sequence ID" value="EQD76684.1"/>
    <property type="molecule type" value="Genomic_DNA"/>
</dbReference>
<dbReference type="InterPro" id="IPR024930">
    <property type="entry name" value="Skp_dom_sf"/>
</dbReference>
<evidence type="ECO:0000256" key="2">
    <source>
        <dbReference type="ARBA" id="ARBA00022729"/>
    </source>
</evidence>
<evidence type="ECO:0000313" key="5">
    <source>
        <dbReference type="EMBL" id="EQD76684.1"/>
    </source>
</evidence>
<dbReference type="GO" id="GO:0051082">
    <property type="term" value="F:unfolded protein binding"/>
    <property type="evidence" value="ECO:0007669"/>
    <property type="project" value="InterPro"/>
</dbReference>
<evidence type="ECO:0000313" key="3">
    <source>
        <dbReference type="EMBL" id="EQD27810.1"/>
    </source>
</evidence>
<gene>
    <name evidence="3" type="ORF">B1A_21540</name>
    <name evidence="5" type="ORF">B1B_01493</name>
    <name evidence="4" type="ORF">B2A_07174</name>
</gene>
<dbReference type="InterPro" id="IPR005632">
    <property type="entry name" value="Chaperone_Skp"/>
</dbReference>
<accession>T0ZDB3</accession>
<dbReference type="PANTHER" id="PTHR35089:SF1">
    <property type="entry name" value="CHAPERONE PROTEIN SKP"/>
    <property type="match status" value="1"/>
</dbReference>
<organism evidence="3">
    <name type="scientific">mine drainage metagenome</name>
    <dbReference type="NCBI Taxonomy" id="410659"/>
    <lineage>
        <taxon>unclassified sequences</taxon>
        <taxon>metagenomes</taxon>
        <taxon>ecological metagenomes</taxon>
    </lineage>
</organism>
<sequence>MRNFFFLLTMTLCGLLPCLTGVASAQPERIGVVDLAYVIAHSTAGKAAAHELKAYVQAQSAAFKRAEQRLTEERTLLQKNLPHETKAQQKKDIAAFQHGELALRATYLKTHNRITAKRDALLNPIQHKLVGLIRHYAKTHEFAIIFDTGAGTIYATRADILTAAILKALNASGKGS</sequence>
<dbReference type="GO" id="GO:0050821">
    <property type="term" value="P:protein stabilization"/>
    <property type="evidence" value="ECO:0007669"/>
    <property type="project" value="TreeGrafter"/>
</dbReference>
<dbReference type="Gene3D" id="3.30.910.20">
    <property type="entry name" value="Skp domain"/>
    <property type="match status" value="1"/>
</dbReference>
<dbReference type="EMBL" id="AUZX01015916">
    <property type="protein sequence ID" value="EQD27810.1"/>
    <property type="molecule type" value="Genomic_DNA"/>
</dbReference>
<dbReference type="SMART" id="SM00935">
    <property type="entry name" value="OmpH"/>
    <property type="match status" value="1"/>
</dbReference>
<evidence type="ECO:0000256" key="1">
    <source>
        <dbReference type="ARBA" id="ARBA00009091"/>
    </source>
</evidence>